<evidence type="ECO:0000256" key="5">
    <source>
        <dbReference type="PROSITE-ProRule" id="PRU00723"/>
    </source>
</evidence>
<evidence type="ECO:0000256" key="4">
    <source>
        <dbReference type="ARBA" id="ARBA00022833"/>
    </source>
</evidence>
<reference evidence="8 9" key="1">
    <citation type="journal article" date="2004" name="Science">
        <title>The Ashbya gossypii genome as a tool for mapping the ancient Saccharomyces cerevisiae genome.</title>
        <authorList>
            <person name="Dietrich F.S."/>
            <person name="Voegeli S."/>
            <person name="Brachat S."/>
            <person name="Lerch A."/>
            <person name="Gates K."/>
            <person name="Steiner S."/>
            <person name="Mohr C."/>
            <person name="Pohlmann R."/>
            <person name="Luedi P."/>
            <person name="Choi S."/>
            <person name="Wing R.A."/>
            <person name="Flavier A."/>
            <person name="Gaffney T.D."/>
            <person name="Philippsen P."/>
        </authorList>
    </citation>
    <scope>NUCLEOTIDE SEQUENCE [LARGE SCALE GENOMIC DNA]</scope>
    <source>
        <strain evidence="9">ATCC 10895 / CBS 109.51 / FGSC 9923 / NRRL Y-1056</strain>
    </source>
</reference>
<dbReference type="PANTHER" id="PTHR12620">
    <property type="entry name" value="U2 SNRNP AUXILIARY FACTOR, SMALL SUBUNIT"/>
    <property type="match status" value="1"/>
</dbReference>
<proteinExistence type="predicted"/>
<dbReference type="InterPro" id="IPR009145">
    <property type="entry name" value="U2AF_small"/>
</dbReference>
<dbReference type="InterPro" id="IPR035979">
    <property type="entry name" value="RBD_domain_sf"/>
</dbReference>
<keyword evidence="1 5" id="KW-0479">Metal-binding</keyword>
<sequence length="192" mass="21968">MIGACRHGDKCSKRHNSPINSYTIVIYNMYVPPRDYKDLHALTEDFESFYEDVFLEAARFGEVQELIVCENKTDHLNGNVYIRYSTIDAAKAARDALITRWYGERPLYCDLSHVTDFREAVCKSYEEGTCDRGEQCNFIHRRIIGYHIANGLMLSQWKSRHIMPQHRSDEARNTGHVAHSSAAVTAPLPPSA</sequence>
<dbReference type="GeneID" id="4619875"/>
<dbReference type="SUPFAM" id="SSF90229">
    <property type="entry name" value="CCCH zinc finger"/>
    <property type="match status" value="1"/>
</dbReference>
<keyword evidence="3 5" id="KW-0863">Zinc-finger</keyword>
<dbReference type="GO" id="GO:0045292">
    <property type="term" value="P:mRNA cis splicing, via spliceosome"/>
    <property type="evidence" value="ECO:0007669"/>
    <property type="project" value="EnsemblFungi"/>
</dbReference>
<organism evidence="8 9">
    <name type="scientific">Eremothecium gossypii (strain ATCC 10895 / CBS 109.51 / FGSC 9923 / NRRL Y-1056)</name>
    <name type="common">Yeast</name>
    <name type="synonym">Ashbya gossypii</name>
    <dbReference type="NCBI Taxonomy" id="284811"/>
    <lineage>
        <taxon>Eukaryota</taxon>
        <taxon>Fungi</taxon>
        <taxon>Dikarya</taxon>
        <taxon>Ascomycota</taxon>
        <taxon>Saccharomycotina</taxon>
        <taxon>Saccharomycetes</taxon>
        <taxon>Saccharomycetales</taxon>
        <taxon>Saccharomycetaceae</taxon>
        <taxon>Eremothecium</taxon>
    </lineage>
</organism>
<dbReference type="OMA" id="CRDEYAS"/>
<evidence type="ECO:0000259" key="7">
    <source>
        <dbReference type="PROSITE" id="PS50103"/>
    </source>
</evidence>
<dbReference type="InterPro" id="IPR000571">
    <property type="entry name" value="Znf_CCCH"/>
</dbReference>
<dbReference type="EMBL" id="AE016817">
    <property type="protein sequence ID" value="AAS51564.2"/>
    <property type="molecule type" value="Genomic_DNA"/>
</dbReference>
<dbReference type="GO" id="GO:0005681">
    <property type="term" value="C:spliceosomal complex"/>
    <property type="evidence" value="ECO:0000318"/>
    <property type="project" value="GO_Central"/>
</dbReference>
<evidence type="ECO:0000256" key="6">
    <source>
        <dbReference type="SAM" id="MobiDB-lite"/>
    </source>
</evidence>
<feature type="zinc finger region" description="C3H1-type" evidence="5">
    <location>
        <begin position="116"/>
        <end position="143"/>
    </location>
</feature>
<dbReference type="SMART" id="SM00356">
    <property type="entry name" value="ZnF_C3H1"/>
    <property type="match status" value="1"/>
</dbReference>
<evidence type="ECO:0000256" key="2">
    <source>
        <dbReference type="ARBA" id="ARBA00022737"/>
    </source>
</evidence>
<evidence type="ECO:0000313" key="8">
    <source>
        <dbReference type="EMBL" id="AAS51564.2"/>
    </source>
</evidence>
<dbReference type="GO" id="GO:0089701">
    <property type="term" value="C:U2AF complex"/>
    <property type="evidence" value="ECO:0000318"/>
    <property type="project" value="GO_Central"/>
</dbReference>
<dbReference type="HOGENOM" id="CLU_059852_3_1_1"/>
<dbReference type="PRINTS" id="PR01848">
    <property type="entry name" value="U2AUXFACTOR"/>
</dbReference>
<feature type="domain" description="C3H1-type" evidence="7">
    <location>
        <begin position="1"/>
        <end position="18"/>
    </location>
</feature>
<protein>
    <submittedName>
        <fullName evidence="8">ADL355Wp</fullName>
    </submittedName>
</protein>
<dbReference type="InParanoid" id="Q75BC2"/>
<dbReference type="GO" id="GO:0030628">
    <property type="term" value="F:pre-mRNA 3'-splice site binding"/>
    <property type="evidence" value="ECO:0000318"/>
    <property type="project" value="GO_Central"/>
</dbReference>
<evidence type="ECO:0000313" key="9">
    <source>
        <dbReference type="Proteomes" id="UP000000591"/>
    </source>
</evidence>
<dbReference type="PROSITE" id="PS50103">
    <property type="entry name" value="ZF_C3H1"/>
    <property type="match status" value="2"/>
</dbReference>
<dbReference type="KEGG" id="ago:AGOS_ADL355W"/>
<dbReference type="eggNOG" id="KOG2202">
    <property type="taxonomic scope" value="Eukaryota"/>
</dbReference>
<name>Q75BC2_EREGS</name>
<dbReference type="AlphaFoldDB" id="Q75BC2"/>
<keyword evidence="2" id="KW-0677">Repeat</keyword>
<evidence type="ECO:0000256" key="1">
    <source>
        <dbReference type="ARBA" id="ARBA00022723"/>
    </source>
</evidence>
<accession>Q75BC2</accession>
<dbReference type="Gene3D" id="3.30.70.330">
    <property type="match status" value="1"/>
</dbReference>
<feature type="region of interest" description="Disordered" evidence="6">
    <location>
        <begin position="164"/>
        <end position="192"/>
    </location>
</feature>
<dbReference type="InterPro" id="IPR036855">
    <property type="entry name" value="Znf_CCCH_sf"/>
</dbReference>
<dbReference type="GO" id="GO:0000398">
    <property type="term" value="P:mRNA splicing, via spliceosome"/>
    <property type="evidence" value="ECO:0000318"/>
    <property type="project" value="GO_Central"/>
</dbReference>
<feature type="domain" description="C3H1-type" evidence="7">
    <location>
        <begin position="116"/>
        <end position="143"/>
    </location>
</feature>
<feature type="zinc finger region" description="C3H1-type" evidence="5">
    <location>
        <begin position="1"/>
        <end position="18"/>
    </location>
</feature>
<dbReference type="InterPro" id="IPR012677">
    <property type="entry name" value="Nucleotide-bd_a/b_plait_sf"/>
</dbReference>
<dbReference type="GO" id="GO:0008270">
    <property type="term" value="F:zinc ion binding"/>
    <property type="evidence" value="ECO:0007669"/>
    <property type="project" value="UniProtKB-KW"/>
</dbReference>
<evidence type="ECO:0000256" key="3">
    <source>
        <dbReference type="ARBA" id="ARBA00022771"/>
    </source>
</evidence>
<gene>
    <name evidence="8" type="ORF">AGOS_ADL355W</name>
</gene>
<dbReference type="Pfam" id="PF00642">
    <property type="entry name" value="zf-CCCH"/>
    <property type="match status" value="1"/>
</dbReference>
<dbReference type="STRING" id="284811.Q75BC2"/>
<reference evidence="9" key="2">
    <citation type="journal article" date="2013" name="G3 (Bethesda)">
        <title>Genomes of Ashbya fungi isolated from insects reveal four mating-type loci, numerous translocations, lack of transposons, and distinct gene duplications.</title>
        <authorList>
            <person name="Dietrich F.S."/>
            <person name="Voegeli S."/>
            <person name="Kuo S."/>
            <person name="Philippsen P."/>
        </authorList>
    </citation>
    <scope>GENOME REANNOTATION</scope>
    <source>
        <strain evidence="9">ATCC 10895 / CBS 109.51 / FGSC 9923 / NRRL Y-1056</strain>
    </source>
</reference>
<dbReference type="SUPFAM" id="SSF54928">
    <property type="entry name" value="RNA-binding domain, RBD"/>
    <property type="match status" value="1"/>
</dbReference>
<dbReference type="CDD" id="cd12287">
    <property type="entry name" value="RRM_U2AF35_like"/>
    <property type="match status" value="1"/>
</dbReference>
<dbReference type="OrthoDB" id="423462at2759"/>
<dbReference type="GO" id="GO:0000243">
    <property type="term" value="C:commitment complex"/>
    <property type="evidence" value="ECO:0007669"/>
    <property type="project" value="EnsemblFungi"/>
</dbReference>
<keyword evidence="9" id="KW-1185">Reference proteome</keyword>
<keyword evidence="4 5" id="KW-0862">Zinc</keyword>
<dbReference type="Proteomes" id="UP000000591">
    <property type="component" value="Chromosome IV"/>
</dbReference>
<dbReference type="RefSeq" id="NP_983740.2">
    <property type="nucleotide sequence ID" value="NM_209093.2"/>
</dbReference>
<dbReference type="Gene3D" id="4.10.1000.10">
    <property type="entry name" value="Zinc finger, CCCH-type"/>
    <property type="match status" value="1"/>
</dbReference>
<dbReference type="GO" id="GO:0071004">
    <property type="term" value="C:U2-type prespliceosome"/>
    <property type="evidence" value="ECO:0007669"/>
    <property type="project" value="EnsemblFungi"/>
</dbReference>